<evidence type="ECO:0000256" key="2">
    <source>
        <dbReference type="ARBA" id="ARBA00022741"/>
    </source>
</evidence>
<evidence type="ECO:0000256" key="5">
    <source>
        <dbReference type="ARBA" id="ARBA00022840"/>
    </source>
</evidence>
<keyword evidence="4" id="KW-0347">Helicase</keyword>
<dbReference type="Pfam" id="PF00270">
    <property type="entry name" value="DEAD"/>
    <property type="match status" value="1"/>
</dbReference>
<dbReference type="PANTHER" id="PTHR13710">
    <property type="entry name" value="DNA HELICASE RECQ FAMILY MEMBER"/>
    <property type="match status" value="1"/>
</dbReference>
<feature type="region of interest" description="Disordered" evidence="10">
    <location>
        <begin position="1"/>
        <end position="20"/>
    </location>
</feature>
<comment type="similarity">
    <text evidence="1">Belongs to the helicase family. RecQ subfamily.</text>
</comment>
<evidence type="ECO:0000256" key="10">
    <source>
        <dbReference type="SAM" id="MobiDB-lite"/>
    </source>
</evidence>
<dbReference type="Gene3D" id="1.10.10.10">
    <property type="entry name" value="Winged helix-like DNA-binding domain superfamily/Winged helix DNA-binding domain"/>
    <property type="match status" value="1"/>
</dbReference>
<evidence type="ECO:0000256" key="7">
    <source>
        <dbReference type="ARBA" id="ARBA00023235"/>
    </source>
</evidence>
<feature type="compositionally biased region" description="Polar residues" evidence="10">
    <location>
        <begin position="84"/>
        <end position="117"/>
    </location>
</feature>
<dbReference type="PANTHER" id="PTHR13710:SF105">
    <property type="entry name" value="ATP-DEPENDENT DNA HELICASE Q1"/>
    <property type="match status" value="1"/>
</dbReference>
<name>A0AAD2JN93_9STRA</name>
<evidence type="ECO:0000256" key="4">
    <source>
        <dbReference type="ARBA" id="ARBA00022806"/>
    </source>
</evidence>
<proteinExistence type="inferred from homology"/>
<dbReference type="InterPro" id="IPR004589">
    <property type="entry name" value="DNA_helicase_ATP-dep_RecQ"/>
</dbReference>
<evidence type="ECO:0000256" key="8">
    <source>
        <dbReference type="ARBA" id="ARBA00034617"/>
    </source>
</evidence>
<evidence type="ECO:0000313" key="14">
    <source>
        <dbReference type="Proteomes" id="UP001295423"/>
    </source>
</evidence>
<feature type="region of interest" description="Disordered" evidence="10">
    <location>
        <begin position="59"/>
        <end position="117"/>
    </location>
</feature>
<feature type="compositionally biased region" description="Basic and acidic residues" evidence="10">
    <location>
        <begin position="59"/>
        <end position="69"/>
    </location>
</feature>
<dbReference type="GO" id="GO:0016787">
    <property type="term" value="F:hydrolase activity"/>
    <property type="evidence" value="ECO:0007669"/>
    <property type="project" value="UniProtKB-KW"/>
</dbReference>
<evidence type="ECO:0000313" key="13">
    <source>
        <dbReference type="EMBL" id="CAJ1966492.1"/>
    </source>
</evidence>
<keyword evidence="2" id="KW-0547">Nucleotide-binding</keyword>
<dbReference type="FunFam" id="3.40.50.300:FF:001389">
    <property type="entry name" value="ATP-dependent DNA helicase RecQ"/>
    <property type="match status" value="1"/>
</dbReference>
<feature type="compositionally biased region" description="Basic residues" evidence="10">
    <location>
        <begin position="739"/>
        <end position="786"/>
    </location>
</feature>
<evidence type="ECO:0000256" key="3">
    <source>
        <dbReference type="ARBA" id="ARBA00022801"/>
    </source>
</evidence>
<dbReference type="InterPro" id="IPR011545">
    <property type="entry name" value="DEAD/DEAH_box_helicase_dom"/>
</dbReference>
<gene>
    <name evidence="13" type="ORF">CYCCA115_LOCUS22075</name>
</gene>
<keyword evidence="6" id="KW-0238">DNA-binding</keyword>
<evidence type="ECO:0000256" key="1">
    <source>
        <dbReference type="ARBA" id="ARBA00005446"/>
    </source>
</evidence>
<dbReference type="CDD" id="cd17920">
    <property type="entry name" value="DEXHc_RecQ"/>
    <property type="match status" value="1"/>
</dbReference>
<feature type="region of interest" description="Disordered" evidence="10">
    <location>
        <begin position="728"/>
        <end position="869"/>
    </location>
</feature>
<dbReference type="GO" id="GO:0000724">
    <property type="term" value="P:double-strand break repair via homologous recombination"/>
    <property type="evidence" value="ECO:0007669"/>
    <property type="project" value="TreeGrafter"/>
</dbReference>
<dbReference type="InterPro" id="IPR027417">
    <property type="entry name" value="P-loop_NTPase"/>
</dbReference>
<dbReference type="SUPFAM" id="SSF52540">
    <property type="entry name" value="P-loop containing nucleoside triphosphate hydrolases"/>
    <property type="match status" value="1"/>
</dbReference>
<dbReference type="InterPro" id="IPR014001">
    <property type="entry name" value="Helicase_ATP-bd"/>
</dbReference>
<evidence type="ECO:0000259" key="12">
    <source>
        <dbReference type="PROSITE" id="PS51194"/>
    </source>
</evidence>
<comment type="caution">
    <text evidence="13">The sequence shown here is derived from an EMBL/GenBank/DDBJ whole genome shotgun (WGS) entry which is preliminary data.</text>
</comment>
<evidence type="ECO:0000256" key="9">
    <source>
        <dbReference type="ARBA" id="ARBA00034808"/>
    </source>
</evidence>
<feature type="compositionally biased region" description="Acidic residues" evidence="10">
    <location>
        <begin position="808"/>
        <end position="825"/>
    </location>
</feature>
<dbReference type="FunFam" id="3.40.50.300:FF:001456">
    <property type="entry name" value="ATP-dependent DNA helicase"/>
    <property type="match status" value="1"/>
</dbReference>
<keyword evidence="3" id="KW-0378">Hydrolase</keyword>
<dbReference type="GO" id="GO:0009378">
    <property type="term" value="F:four-way junction helicase activity"/>
    <property type="evidence" value="ECO:0007669"/>
    <property type="project" value="TreeGrafter"/>
</dbReference>
<feature type="domain" description="Helicase C-terminal" evidence="12">
    <location>
        <begin position="420"/>
        <end position="570"/>
    </location>
</feature>
<dbReference type="SMART" id="SM00490">
    <property type="entry name" value="HELICc"/>
    <property type="match status" value="1"/>
</dbReference>
<dbReference type="Pfam" id="PF00271">
    <property type="entry name" value="Helicase_C"/>
    <property type="match status" value="1"/>
</dbReference>
<dbReference type="InterPro" id="IPR001650">
    <property type="entry name" value="Helicase_C-like"/>
</dbReference>
<feature type="compositionally biased region" description="Acidic residues" evidence="10">
    <location>
        <begin position="849"/>
        <end position="869"/>
    </location>
</feature>
<dbReference type="GO" id="GO:0005737">
    <property type="term" value="C:cytoplasm"/>
    <property type="evidence" value="ECO:0007669"/>
    <property type="project" value="TreeGrafter"/>
</dbReference>
<evidence type="ECO:0000259" key="11">
    <source>
        <dbReference type="PROSITE" id="PS51192"/>
    </source>
</evidence>
<accession>A0AAD2JN93</accession>
<dbReference type="GO" id="GO:0005694">
    <property type="term" value="C:chromosome"/>
    <property type="evidence" value="ECO:0007669"/>
    <property type="project" value="TreeGrafter"/>
</dbReference>
<comment type="catalytic activity">
    <reaction evidence="8">
        <text>Couples ATP hydrolysis with the unwinding of duplex DNA by translocating in the 3'-5' direction.</text>
        <dbReference type="EC" id="5.6.2.4"/>
    </reaction>
</comment>
<keyword evidence="14" id="KW-1185">Reference proteome</keyword>
<dbReference type="CDD" id="cd18794">
    <property type="entry name" value="SF2_C_RecQ"/>
    <property type="match status" value="1"/>
</dbReference>
<dbReference type="GO" id="GO:0005524">
    <property type="term" value="F:ATP binding"/>
    <property type="evidence" value="ECO:0007669"/>
    <property type="project" value="UniProtKB-KW"/>
</dbReference>
<dbReference type="GO" id="GO:0003677">
    <property type="term" value="F:DNA binding"/>
    <property type="evidence" value="ECO:0007669"/>
    <property type="project" value="UniProtKB-KW"/>
</dbReference>
<feature type="domain" description="Helicase ATP-binding" evidence="11">
    <location>
        <begin position="218"/>
        <end position="395"/>
    </location>
</feature>
<reference evidence="13" key="1">
    <citation type="submission" date="2023-08" db="EMBL/GenBank/DDBJ databases">
        <authorList>
            <person name="Audoor S."/>
            <person name="Bilcke G."/>
        </authorList>
    </citation>
    <scope>NUCLEOTIDE SEQUENCE</scope>
</reference>
<dbReference type="PROSITE" id="PS51194">
    <property type="entry name" value="HELICASE_CTER"/>
    <property type="match status" value="1"/>
</dbReference>
<dbReference type="PROSITE" id="PS51192">
    <property type="entry name" value="HELICASE_ATP_BIND_1"/>
    <property type="match status" value="1"/>
</dbReference>
<evidence type="ECO:0000256" key="6">
    <source>
        <dbReference type="ARBA" id="ARBA00023125"/>
    </source>
</evidence>
<dbReference type="EMBL" id="CAKOGP040002291">
    <property type="protein sequence ID" value="CAJ1966492.1"/>
    <property type="molecule type" value="Genomic_DNA"/>
</dbReference>
<keyword evidence="7" id="KW-0413">Isomerase</keyword>
<dbReference type="Proteomes" id="UP001295423">
    <property type="component" value="Unassembled WGS sequence"/>
</dbReference>
<dbReference type="GO" id="GO:0043138">
    <property type="term" value="F:3'-5' DNA helicase activity"/>
    <property type="evidence" value="ECO:0007669"/>
    <property type="project" value="UniProtKB-EC"/>
</dbReference>
<dbReference type="EC" id="5.6.2.4" evidence="9"/>
<protein>
    <recommendedName>
        <fullName evidence="9">DNA 3'-5' helicase</fullName>
        <ecNumber evidence="9">5.6.2.4</ecNumber>
    </recommendedName>
</protein>
<dbReference type="SMART" id="SM00487">
    <property type="entry name" value="DEXDc"/>
    <property type="match status" value="1"/>
</dbReference>
<keyword evidence="5" id="KW-0067">ATP-binding</keyword>
<sequence length="869" mass="97506">MRSLASLNALRDAKRQESSALFSQKQVLMKEVTNIENRIQGLTNELMGLDDQIEKLEEQQHQQQFEEHTTLPQHQQETVKHEQPQSQPVTFSNSPVSPNENLTDPNTQMTQARNSQTQMSFDYDVDVDDDENDYGPAVTPHGGHNGRASIAASLPPLDLTHVPRNSNARRVSNVGAEQKPGLAAIVSPTCRFSELQIQQVLNGTFKIPTFRETQQDIIQATLSGQDCFVIMRTGGGKSLTYQLPAILEGPKITLVISPLLSLIQDQQEQMNAFRAQSCISFTSGMGQALHTQNWNRVRDPNGGVLMMIVTPEKVTASNKLKSELQKLHQQNRLGRIVIDECHCACQWGHDFRPDYAKLGILKHQFPSVPVLAVTATASDRVRNDCAQILRLSRHYRFFRSTANRPNLSYYVKPKDGSNEVLEDMAQFIKEKHPTSAGIIYAYSKKDADTVADELQERGIIAEAYHSEVSVTKKQAIHRSWMRNQTQVVVATIAFGLGINKPDVRFVLHHTLSKTLEAYYQESGRAGRDGKPADCILYYSPKDVPRLIKMINGERTETLFNGMIRYGQRFGNDTICRMTILESLGETGESDFSGTLKRYDTSGTHETISLEGSGVLKDITAHAKTLLQLLFLKQDDKLTMPMLLKEWRAKPDGAPECVQNNPPGKELSVPDCEQVIVQLLMDDYIKVDVKWSKYDSIIYLRCTRKAEDFLVSGNSRAFIRVPTRVARAKIPRASTGGSTAKRKKATTTKKRRASTGSTRRRSSSATGKRRKTTKAKSTGKGRGKKARTFPSSQIQTLDKFLSQPAAEPEVIELEDDSESEIEETFDEGPRRASLPARMRPRLSLAKNSNDLEEEDDLWASDEEEEYEFDG</sequence>
<dbReference type="NCBIfam" id="TIGR00614">
    <property type="entry name" value="recQ_fam"/>
    <property type="match status" value="1"/>
</dbReference>
<organism evidence="13 14">
    <name type="scientific">Cylindrotheca closterium</name>
    <dbReference type="NCBI Taxonomy" id="2856"/>
    <lineage>
        <taxon>Eukaryota</taxon>
        <taxon>Sar</taxon>
        <taxon>Stramenopiles</taxon>
        <taxon>Ochrophyta</taxon>
        <taxon>Bacillariophyta</taxon>
        <taxon>Bacillariophyceae</taxon>
        <taxon>Bacillariophycidae</taxon>
        <taxon>Bacillariales</taxon>
        <taxon>Bacillariaceae</taxon>
        <taxon>Cylindrotheca</taxon>
    </lineage>
</organism>
<dbReference type="AlphaFoldDB" id="A0AAD2JN93"/>
<dbReference type="InterPro" id="IPR036388">
    <property type="entry name" value="WH-like_DNA-bd_sf"/>
</dbReference>
<dbReference type="Gene3D" id="3.40.50.300">
    <property type="entry name" value="P-loop containing nucleotide triphosphate hydrolases"/>
    <property type="match status" value="2"/>
</dbReference>